<evidence type="ECO:0000259" key="3">
    <source>
        <dbReference type="PROSITE" id="PS51644"/>
    </source>
</evidence>
<dbReference type="InterPro" id="IPR025605">
    <property type="entry name" value="OST-HTH/LOTUS_dom"/>
</dbReference>
<comment type="caution">
    <text evidence="4">The sequence shown here is derived from an EMBL/GenBank/DDBJ whole genome shotgun (WGS) entry which is preliminary data.</text>
</comment>
<proteinExistence type="predicted"/>
<feature type="compositionally biased region" description="Polar residues" evidence="2">
    <location>
        <begin position="115"/>
        <end position="133"/>
    </location>
</feature>
<feature type="compositionally biased region" description="Polar residues" evidence="2">
    <location>
        <begin position="205"/>
        <end position="226"/>
    </location>
</feature>
<accession>A0AAV7B175</accession>
<feature type="region of interest" description="Disordered" evidence="2">
    <location>
        <begin position="191"/>
        <end position="229"/>
    </location>
</feature>
<dbReference type="EMBL" id="WNYA01000006">
    <property type="protein sequence ID" value="KAG8567549.1"/>
    <property type="molecule type" value="Genomic_DNA"/>
</dbReference>
<feature type="domain" description="HTH OST-type" evidence="3">
    <location>
        <begin position="1"/>
        <end position="72"/>
    </location>
</feature>
<dbReference type="InterPro" id="IPR041966">
    <property type="entry name" value="LOTUS-like"/>
</dbReference>
<evidence type="ECO:0000256" key="2">
    <source>
        <dbReference type="SAM" id="MobiDB-lite"/>
    </source>
</evidence>
<dbReference type="Gene3D" id="3.30.420.610">
    <property type="entry name" value="LOTUS domain-like"/>
    <property type="match status" value="2"/>
</dbReference>
<sequence>MDEILKSEIFLVVYEKKEVSLEEFGGLFRQVHGYYLNLSNYGYSSLKTLLHDMNDLVELRTIDGINMIRCKSRSSHHVVVANGNNFQAQQISGISSIPSSVLTSGPVIKKPGETQPIQNHMKQVRTSKSTTANKSKDASKSKCSLLAQKTDHAVGFVHCHQPKKDGFSKSLKTPTINPVCAGQASVATASSAAKKSRAYQRRQESNATSSNPKSERNITSLQNVKAAQTRAGPNRSYAFVCASNVSKNQIFQNQNQLNPNHIKFSADVIVNTANVTLSHPKEPRTSIQPSSVIKENIQTLLNHHANGISVFQLQKLYLFMFNQTLKSKGSITVKHLLLELKDVVKTEGVGVQMQVYPVSATSGKGNHGNSLMYTSYENPTCIYRCSKLYLKFIVFFVPIRV</sequence>
<feature type="region of interest" description="Disordered" evidence="2">
    <location>
        <begin position="111"/>
        <end position="140"/>
    </location>
</feature>
<dbReference type="AlphaFoldDB" id="A0AAV7B175"/>
<dbReference type="Proteomes" id="UP000824782">
    <property type="component" value="Unassembled WGS sequence"/>
</dbReference>
<dbReference type="Pfam" id="PF12872">
    <property type="entry name" value="OST-HTH"/>
    <property type="match status" value="1"/>
</dbReference>
<evidence type="ECO:0000313" key="4">
    <source>
        <dbReference type="EMBL" id="KAG8567549.1"/>
    </source>
</evidence>
<protein>
    <recommendedName>
        <fullName evidence="3">HTH OST-type domain-containing protein</fullName>
    </recommendedName>
</protein>
<gene>
    <name evidence="4" type="ORF">GDO81_013674</name>
</gene>
<dbReference type="PROSITE" id="PS51644">
    <property type="entry name" value="HTH_OST"/>
    <property type="match status" value="1"/>
</dbReference>
<keyword evidence="5" id="KW-1185">Reference proteome</keyword>
<dbReference type="GO" id="GO:0030154">
    <property type="term" value="P:cell differentiation"/>
    <property type="evidence" value="ECO:0007669"/>
    <property type="project" value="UniProtKB-KW"/>
</dbReference>
<reference evidence="4" key="1">
    <citation type="thesis" date="2020" institute="ProQuest LLC" country="789 East Eisenhower Parkway, Ann Arbor, MI, USA">
        <title>Comparative Genomics and Chromosome Evolution.</title>
        <authorList>
            <person name="Mudd A.B."/>
        </authorList>
    </citation>
    <scope>NUCLEOTIDE SEQUENCE</scope>
    <source>
        <strain evidence="4">237g6f4</strain>
        <tissue evidence="4">Blood</tissue>
    </source>
</reference>
<keyword evidence="1" id="KW-0221">Differentiation</keyword>
<dbReference type="CDD" id="cd08824">
    <property type="entry name" value="LOTUS"/>
    <property type="match status" value="1"/>
</dbReference>
<name>A0AAV7B175_ENGPU</name>
<evidence type="ECO:0000256" key="1">
    <source>
        <dbReference type="ARBA" id="ARBA00022782"/>
    </source>
</evidence>
<evidence type="ECO:0000313" key="5">
    <source>
        <dbReference type="Proteomes" id="UP000824782"/>
    </source>
</evidence>
<organism evidence="4 5">
    <name type="scientific">Engystomops pustulosus</name>
    <name type="common">Tungara frog</name>
    <name type="synonym">Physalaemus pustulosus</name>
    <dbReference type="NCBI Taxonomy" id="76066"/>
    <lineage>
        <taxon>Eukaryota</taxon>
        <taxon>Metazoa</taxon>
        <taxon>Chordata</taxon>
        <taxon>Craniata</taxon>
        <taxon>Vertebrata</taxon>
        <taxon>Euteleostomi</taxon>
        <taxon>Amphibia</taxon>
        <taxon>Batrachia</taxon>
        <taxon>Anura</taxon>
        <taxon>Neobatrachia</taxon>
        <taxon>Hyloidea</taxon>
        <taxon>Leptodactylidae</taxon>
        <taxon>Leiuperinae</taxon>
        <taxon>Engystomops</taxon>
    </lineage>
</organism>